<accession>A0AAN9L5W9</accession>
<dbReference type="EMBL" id="JAYMYQ010000005">
    <property type="protein sequence ID" value="KAK7329804.1"/>
    <property type="molecule type" value="Genomic_DNA"/>
</dbReference>
<organism evidence="1 2">
    <name type="scientific">Canavalia gladiata</name>
    <name type="common">Sword bean</name>
    <name type="synonym">Dolichos gladiatus</name>
    <dbReference type="NCBI Taxonomy" id="3824"/>
    <lineage>
        <taxon>Eukaryota</taxon>
        <taxon>Viridiplantae</taxon>
        <taxon>Streptophyta</taxon>
        <taxon>Embryophyta</taxon>
        <taxon>Tracheophyta</taxon>
        <taxon>Spermatophyta</taxon>
        <taxon>Magnoliopsida</taxon>
        <taxon>eudicotyledons</taxon>
        <taxon>Gunneridae</taxon>
        <taxon>Pentapetalae</taxon>
        <taxon>rosids</taxon>
        <taxon>fabids</taxon>
        <taxon>Fabales</taxon>
        <taxon>Fabaceae</taxon>
        <taxon>Papilionoideae</taxon>
        <taxon>50 kb inversion clade</taxon>
        <taxon>NPAAA clade</taxon>
        <taxon>indigoferoid/millettioid clade</taxon>
        <taxon>Phaseoleae</taxon>
        <taxon>Canavalia</taxon>
    </lineage>
</organism>
<reference evidence="1 2" key="1">
    <citation type="submission" date="2024-01" db="EMBL/GenBank/DDBJ databases">
        <title>The genomes of 5 underutilized Papilionoideae crops provide insights into root nodulation and disease resistanc.</title>
        <authorList>
            <person name="Jiang F."/>
        </authorList>
    </citation>
    <scope>NUCLEOTIDE SEQUENCE [LARGE SCALE GENOMIC DNA]</scope>
    <source>
        <strain evidence="1">LVBAO_FW01</strain>
        <tissue evidence="1">Leaves</tissue>
    </source>
</reference>
<gene>
    <name evidence="1" type="ORF">VNO77_23984</name>
</gene>
<evidence type="ECO:0000313" key="1">
    <source>
        <dbReference type="EMBL" id="KAK7329804.1"/>
    </source>
</evidence>
<sequence>MSERVECGQPSQTLLSAVCVCERETTTLTLLLLPLAAASFSLRFTHSFIICKSTSGVYLGFLMQLDLCVRTTHFFNSNSQLHPSATVVVCQVLLNFTLPFMFL</sequence>
<proteinExistence type="predicted"/>
<comment type="caution">
    <text evidence="1">The sequence shown here is derived from an EMBL/GenBank/DDBJ whole genome shotgun (WGS) entry which is preliminary data.</text>
</comment>
<dbReference type="AlphaFoldDB" id="A0AAN9L5W9"/>
<name>A0AAN9L5W9_CANGL</name>
<keyword evidence="2" id="KW-1185">Reference proteome</keyword>
<evidence type="ECO:0000313" key="2">
    <source>
        <dbReference type="Proteomes" id="UP001367508"/>
    </source>
</evidence>
<protein>
    <submittedName>
        <fullName evidence="1">Uncharacterized protein</fullName>
    </submittedName>
</protein>
<dbReference type="Proteomes" id="UP001367508">
    <property type="component" value="Unassembled WGS sequence"/>
</dbReference>